<dbReference type="Gene3D" id="1.20.1640.10">
    <property type="entry name" value="Multidrug efflux transporter AcrB transmembrane domain"/>
    <property type="match status" value="2"/>
</dbReference>
<feature type="transmembrane region" description="Helical" evidence="6">
    <location>
        <begin position="183"/>
        <end position="201"/>
    </location>
</feature>
<evidence type="ECO:0000313" key="8">
    <source>
        <dbReference type="EMBL" id="GAA1112082.1"/>
    </source>
</evidence>
<dbReference type="InterPro" id="IPR050545">
    <property type="entry name" value="Mycobact_MmpL"/>
</dbReference>
<dbReference type="PANTHER" id="PTHR33406:SF13">
    <property type="entry name" value="MEMBRANE PROTEIN YDFJ"/>
    <property type="match status" value="1"/>
</dbReference>
<feature type="transmembrane region" description="Helical" evidence="6">
    <location>
        <begin position="234"/>
        <end position="254"/>
    </location>
</feature>
<sequence length="728" mass="76419">MRRPSRTVRLARWSVRHPGRAIGGWLALVVAAVVLMMAVPTTQMGDDDMRIGQSGEAARMIADAGLGDLPMESVLITAAVDGDPAFEANAHQALGSLAEELRRLPEVDSVGEPVWSSERTAALLPVVLAREGADAVADLPAITKVTDRVADSSPALRIEQTGEVSIDQAIWERVGADLLKAEAISLPVTLLIMVVAFGALVAAGVPLLLALTGIAIAMGIYAPLSILVPDSGSVGSVVMMIGMAVGVDYCLLYLKRERAERRRGADTQRAIELAAHSAGHAVVLSGLAVMVAMSGLFLSRDMVFAGLAIGAILVVGIAVLGSLTVVPAVLAKLGHRIDRGRVPGLWRLQARVRQGAISSRLVSPVLRRPVAAALLAGGLLLAIAAPTVLMRLQSSNLDTLPQSVPAVQTAQRIQEIFPSERPTLDVVVSGEADEVEAGLARVAVAAEQAGVGTPMPVRSAADGRTAVLSIAAPATEGDRANERAVDELRDDLLPEVLDGGGDLEWAVGGVVAESMDYDHNQSMTLPLVIAFVLVLTMLMIWTYFRSVTLAVLTTVLNLLSVGAAFGVMVLVFQGSWANGLLGYESTGRLINWVPLFCFVVLVGLSMDYHVFVLSRIREHLRAGVAYRDAVRLGITDTASVVTSAAAVMVSVFVAYGFTSMLEMKQMGVGLATAILLDATVVRLVLLPALLLVFEKRLTRSAFAARAELGDDAETPAQAGVPVAAGSSA</sequence>
<evidence type="ECO:0000256" key="6">
    <source>
        <dbReference type="SAM" id="Phobius"/>
    </source>
</evidence>
<organism evidence="8 9">
    <name type="scientific">Nocardioides dubius</name>
    <dbReference type="NCBI Taxonomy" id="317019"/>
    <lineage>
        <taxon>Bacteria</taxon>
        <taxon>Bacillati</taxon>
        <taxon>Actinomycetota</taxon>
        <taxon>Actinomycetes</taxon>
        <taxon>Propionibacteriales</taxon>
        <taxon>Nocardioidaceae</taxon>
        <taxon>Nocardioides</taxon>
    </lineage>
</organism>
<dbReference type="EMBL" id="BAAALG010000013">
    <property type="protein sequence ID" value="GAA1112082.1"/>
    <property type="molecule type" value="Genomic_DNA"/>
</dbReference>
<dbReference type="RefSeq" id="WP_343996360.1">
    <property type="nucleotide sequence ID" value="NZ_BAAALG010000013.1"/>
</dbReference>
<evidence type="ECO:0000256" key="1">
    <source>
        <dbReference type="ARBA" id="ARBA00004651"/>
    </source>
</evidence>
<evidence type="ECO:0000256" key="4">
    <source>
        <dbReference type="ARBA" id="ARBA00022989"/>
    </source>
</evidence>
<keyword evidence="5 6" id="KW-0472">Membrane</keyword>
<feature type="transmembrane region" description="Helical" evidence="6">
    <location>
        <begin position="208"/>
        <end position="228"/>
    </location>
</feature>
<feature type="transmembrane region" description="Helical" evidence="6">
    <location>
        <begin position="275"/>
        <end position="298"/>
    </location>
</feature>
<keyword evidence="4 6" id="KW-1133">Transmembrane helix</keyword>
<keyword evidence="9" id="KW-1185">Reference proteome</keyword>
<dbReference type="PANTHER" id="PTHR33406">
    <property type="entry name" value="MEMBRANE PROTEIN MJ1562-RELATED"/>
    <property type="match status" value="1"/>
</dbReference>
<keyword evidence="2" id="KW-1003">Cell membrane</keyword>
<accession>A0ABN1U0Z5</accession>
<feature type="transmembrane region" description="Helical" evidence="6">
    <location>
        <begin position="634"/>
        <end position="657"/>
    </location>
</feature>
<feature type="transmembrane region" description="Helical" evidence="6">
    <location>
        <begin position="551"/>
        <end position="572"/>
    </location>
</feature>
<dbReference type="Proteomes" id="UP001501581">
    <property type="component" value="Unassembled WGS sequence"/>
</dbReference>
<evidence type="ECO:0000256" key="5">
    <source>
        <dbReference type="ARBA" id="ARBA00023136"/>
    </source>
</evidence>
<feature type="transmembrane region" description="Helical" evidence="6">
    <location>
        <begin position="592"/>
        <end position="613"/>
    </location>
</feature>
<keyword evidence="3 6" id="KW-0812">Transmembrane</keyword>
<evidence type="ECO:0000313" key="9">
    <source>
        <dbReference type="Proteomes" id="UP001501581"/>
    </source>
</evidence>
<reference evidence="8 9" key="1">
    <citation type="journal article" date="2019" name="Int. J. Syst. Evol. Microbiol.">
        <title>The Global Catalogue of Microorganisms (GCM) 10K type strain sequencing project: providing services to taxonomists for standard genome sequencing and annotation.</title>
        <authorList>
            <consortium name="The Broad Institute Genomics Platform"/>
            <consortium name="The Broad Institute Genome Sequencing Center for Infectious Disease"/>
            <person name="Wu L."/>
            <person name="Ma J."/>
        </authorList>
    </citation>
    <scope>NUCLEOTIDE SEQUENCE [LARGE SCALE GENOMIC DNA]</scope>
    <source>
        <strain evidence="8 9">JCM 13008</strain>
    </source>
</reference>
<feature type="transmembrane region" description="Helical" evidence="6">
    <location>
        <begin position="304"/>
        <end position="331"/>
    </location>
</feature>
<evidence type="ECO:0000256" key="2">
    <source>
        <dbReference type="ARBA" id="ARBA00022475"/>
    </source>
</evidence>
<dbReference type="InterPro" id="IPR004869">
    <property type="entry name" value="MMPL_dom"/>
</dbReference>
<name>A0ABN1U0Z5_9ACTN</name>
<comment type="caution">
    <text evidence="8">The sequence shown here is derived from an EMBL/GenBank/DDBJ whole genome shotgun (WGS) entry which is preliminary data.</text>
</comment>
<dbReference type="SUPFAM" id="SSF82866">
    <property type="entry name" value="Multidrug efflux transporter AcrB transmembrane domain"/>
    <property type="match status" value="2"/>
</dbReference>
<feature type="transmembrane region" description="Helical" evidence="6">
    <location>
        <begin position="21"/>
        <end position="39"/>
    </location>
</feature>
<feature type="domain" description="Membrane transport protein MMPL" evidence="7">
    <location>
        <begin position="82"/>
        <end position="352"/>
    </location>
</feature>
<feature type="transmembrane region" description="Helical" evidence="6">
    <location>
        <begin position="523"/>
        <end position="544"/>
    </location>
</feature>
<proteinExistence type="predicted"/>
<gene>
    <name evidence="8" type="ORF">GCM10009668_36990</name>
</gene>
<feature type="transmembrane region" description="Helical" evidence="6">
    <location>
        <begin position="669"/>
        <end position="693"/>
    </location>
</feature>
<comment type="subcellular location">
    <subcellularLocation>
        <location evidence="1">Cell membrane</location>
        <topology evidence="1">Multi-pass membrane protein</topology>
    </subcellularLocation>
</comment>
<dbReference type="Pfam" id="PF03176">
    <property type="entry name" value="MMPL"/>
    <property type="match status" value="2"/>
</dbReference>
<feature type="domain" description="Membrane transport protein MMPL" evidence="7">
    <location>
        <begin position="433"/>
        <end position="696"/>
    </location>
</feature>
<evidence type="ECO:0000256" key="3">
    <source>
        <dbReference type="ARBA" id="ARBA00022692"/>
    </source>
</evidence>
<evidence type="ECO:0000259" key="7">
    <source>
        <dbReference type="Pfam" id="PF03176"/>
    </source>
</evidence>
<feature type="transmembrane region" description="Helical" evidence="6">
    <location>
        <begin position="370"/>
        <end position="389"/>
    </location>
</feature>
<protein>
    <submittedName>
        <fullName evidence="8">MMPL family transporter</fullName>
    </submittedName>
</protein>